<proteinExistence type="predicted"/>
<dbReference type="PANTHER" id="PTHR47378:SF1">
    <property type="entry name" value="DIVINYL CHLOROPHYLLIDE A 8-VINYL-REDUCTASE, CHLOROPLASTIC"/>
    <property type="match status" value="1"/>
</dbReference>
<dbReference type="InterPro" id="IPR016040">
    <property type="entry name" value="NAD(P)-bd_dom"/>
</dbReference>
<organism evidence="14">
    <name type="scientific">Pinguiococcus pyrenoidosus</name>
    <dbReference type="NCBI Taxonomy" id="172671"/>
    <lineage>
        <taxon>Eukaryota</taxon>
        <taxon>Sar</taxon>
        <taxon>Stramenopiles</taxon>
        <taxon>Ochrophyta</taxon>
        <taxon>Pinguiophyceae</taxon>
        <taxon>Pinguiochrysidales</taxon>
        <taxon>Pinguiochrysidaceae</taxon>
        <taxon>Pinguiococcus</taxon>
    </lineage>
</organism>
<evidence type="ECO:0000256" key="9">
    <source>
        <dbReference type="ARBA" id="ARBA00024059"/>
    </source>
</evidence>
<comment type="catalytic activity">
    <reaction evidence="11">
        <text>protochlorophyllide a + NADP(+) = 3,8-divinyl protochlorophyllide a + NADPH + H(+)</text>
        <dbReference type="Rhea" id="RHEA:48884"/>
        <dbReference type="ChEBI" id="CHEBI:15378"/>
        <dbReference type="ChEBI" id="CHEBI:57783"/>
        <dbReference type="ChEBI" id="CHEBI:58349"/>
        <dbReference type="ChEBI" id="CHEBI:58632"/>
        <dbReference type="ChEBI" id="CHEBI:83350"/>
        <dbReference type="EC" id="1.3.1.75"/>
    </reaction>
</comment>
<evidence type="ECO:0000256" key="3">
    <source>
        <dbReference type="ARBA" id="ARBA00022528"/>
    </source>
</evidence>
<feature type="chain" id="PRO_5031259771" description="Divinyl chlorophyllide a 8-vinyl-reductase, chloroplastic" evidence="12">
    <location>
        <begin position="20"/>
        <end position="378"/>
    </location>
</feature>
<protein>
    <recommendedName>
        <fullName evidence="10">Divinyl chlorophyllide a 8-vinyl-reductase, chloroplastic</fullName>
        <ecNumber evidence="9">1.3.1.75</ecNumber>
    </recommendedName>
</protein>
<reference evidence="14" key="1">
    <citation type="submission" date="2021-01" db="EMBL/GenBank/DDBJ databases">
        <authorList>
            <person name="Corre E."/>
            <person name="Pelletier E."/>
            <person name="Niang G."/>
            <person name="Scheremetjew M."/>
            <person name="Finn R."/>
            <person name="Kale V."/>
            <person name="Holt S."/>
            <person name="Cochrane G."/>
            <person name="Meng A."/>
            <person name="Brown T."/>
            <person name="Cohen L."/>
        </authorList>
    </citation>
    <scope>NUCLEOTIDE SEQUENCE</scope>
    <source>
        <strain evidence="14">CCMP2078</strain>
    </source>
</reference>
<evidence type="ECO:0000256" key="7">
    <source>
        <dbReference type="ARBA" id="ARBA00023002"/>
    </source>
</evidence>
<keyword evidence="6" id="KW-0809">Transit peptide</keyword>
<evidence type="ECO:0000256" key="6">
    <source>
        <dbReference type="ARBA" id="ARBA00022946"/>
    </source>
</evidence>
<dbReference type="PANTHER" id="PTHR47378">
    <property type="entry name" value="DIVINYL CHLOROPHYLLIDE A 8-VINYL-REDUCTASE, CHLOROPLASTIC"/>
    <property type="match status" value="1"/>
</dbReference>
<dbReference type="GO" id="GO:0015995">
    <property type="term" value="P:chlorophyll biosynthetic process"/>
    <property type="evidence" value="ECO:0007669"/>
    <property type="project" value="UniProtKB-UniPathway"/>
</dbReference>
<dbReference type="EC" id="1.3.1.75" evidence="9"/>
<evidence type="ECO:0000259" key="13">
    <source>
        <dbReference type="Pfam" id="PF13460"/>
    </source>
</evidence>
<feature type="signal peptide" evidence="12">
    <location>
        <begin position="1"/>
        <end position="19"/>
    </location>
</feature>
<evidence type="ECO:0000256" key="4">
    <source>
        <dbReference type="ARBA" id="ARBA00022640"/>
    </source>
</evidence>
<name>A0A7R9U2T7_9STRA</name>
<evidence type="ECO:0000256" key="1">
    <source>
        <dbReference type="ARBA" id="ARBA00004229"/>
    </source>
</evidence>
<dbReference type="GO" id="GO:0033728">
    <property type="term" value="F:3,8-divinyl protochlorophyllide a 8-vinyl-reductase (NADPH) activity"/>
    <property type="evidence" value="ECO:0007669"/>
    <property type="project" value="UniProtKB-EC"/>
</dbReference>
<sequence length="378" mass="41185">MPFHRRFALLGLLLAGSEAFAPPRAPLRTRLACSSQATAVPEAKPRAMGDPSKNTVVVAGATGYIGKFVVKELVSQGYKTVALVRDQSRLRPGDFDGAEVKQVDVCDAQELQKVLSSIPGGVQGAVSCLASRSGSKEDSYKIDYQATLNVIDAAREAGGSHFVLLSAYCVRKPLLQFQHAKLKLESALTSPERADLLHSIVRPTAFFKSLSGQLEVVEMGAPFVLFEKNDGSVMQCNPISEKDLAEYMVNCFQDVSKQNRIMDVGGPDEPLSMRQQGELLFQAVGKDPKFVTVPASLFDVIIGGFEFLARFLPNFEDTAEFGRIGRYYAVEDMLTDGDGVSYGETTLLEHYKKIVENGEDYDPYAVFGTKKAPSAFIG</sequence>
<keyword evidence="12" id="KW-0732">Signal</keyword>
<evidence type="ECO:0000256" key="2">
    <source>
        <dbReference type="ARBA" id="ARBA00005173"/>
    </source>
</evidence>
<evidence type="ECO:0000256" key="5">
    <source>
        <dbReference type="ARBA" id="ARBA00022857"/>
    </source>
</evidence>
<gene>
    <name evidence="14" type="ORF">PPYR1160_LOCUS1841</name>
</gene>
<evidence type="ECO:0000313" key="14">
    <source>
        <dbReference type="EMBL" id="CAD8252349.1"/>
    </source>
</evidence>
<feature type="domain" description="NAD(P)-binding" evidence="13">
    <location>
        <begin position="60"/>
        <end position="254"/>
    </location>
</feature>
<accession>A0A7R9U2T7</accession>
<keyword evidence="5" id="KW-0521">NADP</keyword>
<comment type="subcellular location">
    <subcellularLocation>
        <location evidence="1">Plastid</location>
        <location evidence="1">Chloroplast</location>
    </subcellularLocation>
</comment>
<dbReference type="EMBL" id="HBEA01002482">
    <property type="protein sequence ID" value="CAD8252349.1"/>
    <property type="molecule type" value="Transcribed_RNA"/>
</dbReference>
<keyword evidence="7" id="KW-0560">Oxidoreductase</keyword>
<evidence type="ECO:0000256" key="12">
    <source>
        <dbReference type="SAM" id="SignalP"/>
    </source>
</evidence>
<keyword evidence="4" id="KW-0934">Plastid</keyword>
<dbReference type="InterPro" id="IPR044201">
    <property type="entry name" value="DVR-like"/>
</dbReference>
<dbReference type="SUPFAM" id="SSF51735">
    <property type="entry name" value="NAD(P)-binding Rossmann-fold domains"/>
    <property type="match status" value="1"/>
</dbReference>
<dbReference type="InterPro" id="IPR036291">
    <property type="entry name" value="NAD(P)-bd_dom_sf"/>
</dbReference>
<dbReference type="CDD" id="cd05243">
    <property type="entry name" value="SDR_a5"/>
    <property type="match status" value="1"/>
</dbReference>
<keyword evidence="8" id="KW-0149">Chlorophyll biosynthesis</keyword>
<dbReference type="AlphaFoldDB" id="A0A7R9U2T7"/>
<dbReference type="UniPathway" id="UPA00668"/>
<dbReference type="Gene3D" id="3.40.50.720">
    <property type="entry name" value="NAD(P)-binding Rossmann-like Domain"/>
    <property type="match status" value="1"/>
</dbReference>
<evidence type="ECO:0000256" key="11">
    <source>
        <dbReference type="ARBA" id="ARBA00049498"/>
    </source>
</evidence>
<evidence type="ECO:0000256" key="8">
    <source>
        <dbReference type="ARBA" id="ARBA00023171"/>
    </source>
</evidence>
<dbReference type="Pfam" id="PF13460">
    <property type="entry name" value="NAD_binding_10"/>
    <property type="match status" value="1"/>
</dbReference>
<comment type="pathway">
    <text evidence="2">Porphyrin-containing compound metabolism; chlorophyll biosynthesis.</text>
</comment>
<keyword evidence="3" id="KW-0150">Chloroplast</keyword>
<evidence type="ECO:0000256" key="10">
    <source>
        <dbReference type="ARBA" id="ARBA00024089"/>
    </source>
</evidence>
<dbReference type="GO" id="GO:0009507">
    <property type="term" value="C:chloroplast"/>
    <property type="evidence" value="ECO:0007669"/>
    <property type="project" value="UniProtKB-SubCell"/>
</dbReference>